<dbReference type="InterPro" id="IPR052527">
    <property type="entry name" value="Metal_cation-efflux_comp"/>
</dbReference>
<dbReference type="AlphaFoldDB" id="A2SU47"/>
<dbReference type="GO" id="GO:0016020">
    <property type="term" value="C:membrane"/>
    <property type="evidence" value="ECO:0007669"/>
    <property type="project" value="UniProtKB-SubCell"/>
</dbReference>
<evidence type="ECO:0000256" key="2">
    <source>
        <dbReference type="ARBA" id="ARBA00022692"/>
    </source>
</evidence>
<proteinExistence type="predicted"/>
<dbReference type="Pfam" id="PF04140">
    <property type="entry name" value="ICMT"/>
    <property type="match status" value="1"/>
</dbReference>
<evidence type="ECO:0000256" key="5">
    <source>
        <dbReference type="SAM" id="Phobius"/>
    </source>
</evidence>
<evidence type="ECO:0000313" key="7">
    <source>
        <dbReference type="Proteomes" id="UP000000365"/>
    </source>
</evidence>
<dbReference type="OrthoDB" id="148346at2157"/>
<evidence type="ECO:0000256" key="4">
    <source>
        <dbReference type="ARBA" id="ARBA00023136"/>
    </source>
</evidence>
<dbReference type="eggNOG" id="arCOG03580">
    <property type="taxonomic scope" value="Archaea"/>
</dbReference>
<dbReference type="GO" id="GO:0004671">
    <property type="term" value="F:protein C-terminal S-isoprenylcysteine carboxyl O-methyltransferase activity"/>
    <property type="evidence" value="ECO:0007669"/>
    <property type="project" value="InterPro"/>
</dbReference>
<gene>
    <name evidence="6" type="ordered locus">Mlab_1692</name>
</gene>
<dbReference type="GO" id="GO:0032259">
    <property type="term" value="P:methylation"/>
    <property type="evidence" value="ECO:0007669"/>
    <property type="project" value="UniProtKB-KW"/>
</dbReference>
<feature type="transmembrane region" description="Helical" evidence="5">
    <location>
        <begin position="91"/>
        <end position="110"/>
    </location>
</feature>
<dbReference type="Gene3D" id="1.20.120.1630">
    <property type="match status" value="1"/>
</dbReference>
<sequence length="235" mass="26333">MTPDPVPLSKKAVRILRAKGILSGTIPVLIMGVILFLSAGTLNWPMAWVILCVMFAATAFVTLVCSPDLIIERMYKQKGEKDWDTRLVKTMNLVGLLPLLTAGLALRFGWTGQVPFVVEGIALCFFLLGYGIFIWAMLTNRFFSRVVRIQDEKDHHAVTGGPYCFVRHPGYLGFMLVVLAQPLMLGSFWALIPGVITAGLFIIRTRREDAALLRELPGYPAYARDVRYRLFPGIW</sequence>
<dbReference type="InterPro" id="IPR007269">
    <property type="entry name" value="ICMT_MeTrfase"/>
</dbReference>
<feature type="transmembrane region" description="Helical" evidence="5">
    <location>
        <begin position="116"/>
        <end position="139"/>
    </location>
</feature>
<organism evidence="6 7">
    <name type="scientific">Methanocorpusculum labreanum (strain ATCC 43576 / DSM 4855 / Z)</name>
    <dbReference type="NCBI Taxonomy" id="410358"/>
    <lineage>
        <taxon>Archaea</taxon>
        <taxon>Methanobacteriati</taxon>
        <taxon>Methanobacteriota</taxon>
        <taxon>Stenosarchaea group</taxon>
        <taxon>Methanomicrobia</taxon>
        <taxon>Methanomicrobiales</taxon>
        <taxon>Methanocorpusculaceae</taxon>
        <taxon>Methanocorpusculum</taxon>
    </lineage>
</organism>
<name>A2SU47_METLZ</name>
<accession>A2SU47</accession>
<dbReference type="HOGENOM" id="CLU_065200_1_2_2"/>
<keyword evidence="6" id="KW-0808">Transferase</keyword>
<dbReference type="Proteomes" id="UP000000365">
    <property type="component" value="Chromosome"/>
</dbReference>
<keyword evidence="3 5" id="KW-1133">Transmembrane helix</keyword>
<feature type="transmembrane region" description="Helical" evidence="5">
    <location>
        <begin position="46"/>
        <end position="70"/>
    </location>
</feature>
<evidence type="ECO:0000256" key="1">
    <source>
        <dbReference type="ARBA" id="ARBA00004141"/>
    </source>
</evidence>
<feature type="transmembrane region" description="Helical" evidence="5">
    <location>
        <begin position="21"/>
        <end position="40"/>
    </location>
</feature>
<dbReference type="RefSeq" id="WP_011834056.1">
    <property type="nucleotide sequence ID" value="NC_008942.1"/>
</dbReference>
<dbReference type="GeneID" id="4795775"/>
<dbReference type="PANTHER" id="PTHR43847">
    <property type="entry name" value="BLL3993 PROTEIN"/>
    <property type="match status" value="1"/>
</dbReference>
<keyword evidence="4 5" id="KW-0472">Membrane</keyword>
<reference evidence="6 7" key="1">
    <citation type="journal article" date="2009" name="Stand. Genomic Sci.">
        <title>Complete genome sequence of Methanocorpusculum labreanum type strain Z.</title>
        <authorList>
            <person name="Anderson I.J."/>
            <person name="Sieprawska-Lupa M."/>
            <person name="Goltsman E."/>
            <person name="Lapidus A."/>
            <person name="Copeland A."/>
            <person name="Glavina Del Rio T."/>
            <person name="Tice H."/>
            <person name="Dalin E."/>
            <person name="Barry K."/>
            <person name="Pitluck S."/>
            <person name="Hauser L."/>
            <person name="Land M."/>
            <person name="Lucas S."/>
            <person name="Richardson P."/>
            <person name="Whitman W.B."/>
            <person name="Kyrpides N.C."/>
        </authorList>
    </citation>
    <scope>NUCLEOTIDE SEQUENCE [LARGE SCALE GENOMIC DNA]</scope>
    <source>
        <strain evidence="7">ATCC 43576 / DSM 4855 / Z</strain>
    </source>
</reference>
<dbReference type="STRING" id="410358.Mlab_1692"/>
<dbReference type="EMBL" id="CP000559">
    <property type="protein sequence ID" value="ABN07853.1"/>
    <property type="molecule type" value="Genomic_DNA"/>
</dbReference>
<evidence type="ECO:0000256" key="3">
    <source>
        <dbReference type="ARBA" id="ARBA00022989"/>
    </source>
</evidence>
<keyword evidence="6" id="KW-0489">Methyltransferase</keyword>
<comment type="subcellular location">
    <subcellularLocation>
        <location evidence="1">Membrane</location>
        <topology evidence="1">Multi-pass membrane protein</topology>
    </subcellularLocation>
</comment>
<keyword evidence="2 5" id="KW-0812">Transmembrane</keyword>
<evidence type="ECO:0000313" key="6">
    <source>
        <dbReference type="EMBL" id="ABN07853.1"/>
    </source>
</evidence>
<keyword evidence="7" id="KW-1185">Reference proteome</keyword>
<dbReference type="KEGG" id="mla:Mlab_1692"/>
<dbReference type="PANTHER" id="PTHR43847:SF1">
    <property type="entry name" value="BLL3993 PROTEIN"/>
    <property type="match status" value="1"/>
</dbReference>
<protein>
    <submittedName>
        <fullName evidence="6">Isoprenylcysteine carboxyl methyltransferase</fullName>
    </submittedName>
</protein>